<reference evidence="3 4" key="1">
    <citation type="submission" date="2014-04" db="EMBL/GenBank/DDBJ databases">
        <title>Characterization and application of a salt tolerant electro-active bacterium.</title>
        <authorList>
            <person name="Yang L."/>
            <person name="Wei S."/>
            <person name="Tay Q.X.M."/>
        </authorList>
    </citation>
    <scope>NUCLEOTIDE SEQUENCE [LARGE SCALE GENOMIC DNA]</scope>
    <source>
        <strain evidence="3 4">LY1</strain>
    </source>
</reference>
<accession>A0A074KTQ6</accession>
<dbReference type="EMBL" id="JMIH01000024">
    <property type="protein sequence ID" value="KEO72294.1"/>
    <property type="molecule type" value="Genomic_DNA"/>
</dbReference>
<evidence type="ECO:0000313" key="3">
    <source>
        <dbReference type="EMBL" id="KEO72294.1"/>
    </source>
</evidence>
<dbReference type="InterPro" id="IPR001296">
    <property type="entry name" value="Glyco_trans_1"/>
</dbReference>
<sequence length="381" mass="43992">MKVLHIVSGMGIKEGGVATCTYELVAGLRKSKTETEILSYEPAKGDRLISEEDYILSVKGKKLKFYLYSKQFKKKIDSLNDYHLYHANGVWQYPSHIAAVIARKKKIPLVISPHGMLYPQDLQKRKFFKKILWRWFLKKDLNNATCIHATCMEEMNHLRSLGISAPIAVIPNPIGIIDYNFNNLQYQLNKKRSIGYLGRLDPRKNVECLIYAWYNLKDQMQNEELVIIGSGDIKYENFLKNEVQRLQLTNVLFTGFLSGREKYDRIASLSYLAVPSHFENFGMNIAEALSFKVPVLASKGTPWEDLITNNCGWWIENDIQSFTTAIHEAMRLSESKRLEMGENGYNLIKNKYATDKVVYKMNLLYKSIVKGEFSSEMNFVY</sequence>
<evidence type="ECO:0000259" key="2">
    <source>
        <dbReference type="Pfam" id="PF13439"/>
    </source>
</evidence>
<evidence type="ECO:0000259" key="1">
    <source>
        <dbReference type="Pfam" id="PF00534"/>
    </source>
</evidence>
<dbReference type="Pfam" id="PF00534">
    <property type="entry name" value="Glycos_transf_1"/>
    <property type="match status" value="1"/>
</dbReference>
<dbReference type="STRING" id="1048983.EL17_16215"/>
<dbReference type="Pfam" id="PF13439">
    <property type="entry name" value="Glyco_transf_4"/>
    <property type="match status" value="1"/>
</dbReference>
<feature type="domain" description="Glycosyl transferase family 1" evidence="1">
    <location>
        <begin position="189"/>
        <end position="346"/>
    </location>
</feature>
<name>A0A074KTQ6_9BACT</name>
<comment type="caution">
    <text evidence="3">The sequence shown here is derived from an EMBL/GenBank/DDBJ whole genome shotgun (WGS) entry which is preliminary data.</text>
</comment>
<dbReference type="PANTHER" id="PTHR45947:SF3">
    <property type="entry name" value="SULFOQUINOVOSYL TRANSFERASE SQD2"/>
    <property type="match status" value="1"/>
</dbReference>
<dbReference type="eggNOG" id="COG0438">
    <property type="taxonomic scope" value="Bacteria"/>
</dbReference>
<feature type="domain" description="Glycosyltransferase subfamily 4-like N-terminal" evidence="2">
    <location>
        <begin position="15"/>
        <end position="174"/>
    </location>
</feature>
<protein>
    <recommendedName>
        <fullName evidence="5">Glycosyl transferase family 1</fullName>
    </recommendedName>
</protein>
<proteinExistence type="predicted"/>
<dbReference type="PANTHER" id="PTHR45947">
    <property type="entry name" value="SULFOQUINOVOSYL TRANSFERASE SQD2"/>
    <property type="match status" value="1"/>
</dbReference>
<dbReference type="SUPFAM" id="SSF53756">
    <property type="entry name" value="UDP-Glycosyltransferase/glycogen phosphorylase"/>
    <property type="match status" value="1"/>
</dbReference>
<dbReference type="AlphaFoldDB" id="A0A074KTQ6"/>
<dbReference type="InterPro" id="IPR028098">
    <property type="entry name" value="Glyco_trans_4-like_N"/>
</dbReference>
<gene>
    <name evidence="3" type="ORF">EL17_16215</name>
</gene>
<dbReference type="Gene3D" id="3.40.50.2000">
    <property type="entry name" value="Glycogen Phosphorylase B"/>
    <property type="match status" value="2"/>
</dbReference>
<dbReference type="Proteomes" id="UP000027821">
    <property type="component" value="Unassembled WGS sequence"/>
</dbReference>
<dbReference type="GO" id="GO:0016757">
    <property type="term" value="F:glycosyltransferase activity"/>
    <property type="evidence" value="ECO:0007669"/>
    <property type="project" value="InterPro"/>
</dbReference>
<keyword evidence="4" id="KW-1185">Reference proteome</keyword>
<dbReference type="InterPro" id="IPR050194">
    <property type="entry name" value="Glycosyltransferase_grp1"/>
</dbReference>
<organism evidence="3 4">
    <name type="scientific">Anditalea andensis</name>
    <dbReference type="NCBI Taxonomy" id="1048983"/>
    <lineage>
        <taxon>Bacteria</taxon>
        <taxon>Pseudomonadati</taxon>
        <taxon>Bacteroidota</taxon>
        <taxon>Cytophagia</taxon>
        <taxon>Cytophagales</taxon>
        <taxon>Cytophagaceae</taxon>
        <taxon>Anditalea</taxon>
    </lineage>
</organism>
<dbReference type="RefSeq" id="WP_035077562.1">
    <property type="nucleotide sequence ID" value="NZ_JMIH01000024.1"/>
</dbReference>
<evidence type="ECO:0008006" key="5">
    <source>
        <dbReference type="Google" id="ProtNLM"/>
    </source>
</evidence>
<evidence type="ECO:0000313" key="4">
    <source>
        <dbReference type="Proteomes" id="UP000027821"/>
    </source>
</evidence>